<accession>A0A8W4FDG8</accession>
<dbReference type="GeneTree" id="ENSGT01150000287054"/>
<proteinExistence type="predicted"/>
<reference evidence="1" key="3">
    <citation type="submission" date="2025-09" db="UniProtKB">
        <authorList>
            <consortium name="Ensembl"/>
        </authorList>
    </citation>
    <scope>IDENTIFICATION</scope>
</reference>
<organism evidence="1 2">
    <name type="scientific">Sus scrofa</name>
    <name type="common">Pig</name>
    <dbReference type="NCBI Taxonomy" id="9823"/>
    <lineage>
        <taxon>Eukaryota</taxon>
        <taxon>Metazoa</taxon>
        <taxon>Chordata</taxon>
        <taxon>Craniata</taxon>
        <taxon>Vertebrata</taxon>
        <taxon>Euteleostomi</taxon>
        <taxon>Mammalia</taxon>
        <taxon>Eutheria</taxon>
        <taxon>Laurasiatheria</taxon>
        <taxon>Artiodactyla</taxon>
        <taxon>Suina</taxon>
        <taxon>Suidae</taxon>
        <taxon>Sus</taxon>
    </lineage>
</organism>
<dbReference type="AlphaFoldDB" id="A0A8W4FDG8"/>
<sequence length="131" mass="14749">MVILTILILPIQEHGISFHLFVSPSISFIRVLEFSEYRSFASLGRFISRHFILFDAMVNGIVSLTSLSDISLLVYRNAIDFYILVLCPATLLNSLMSSRSFLVVPLEFSMCISMSSSNSDSSISFSIYILY</sequence>
<protein>
    <submittedName>
        <fullName evidence="1">Uncharacterized protein</fullName>
    </submittedName>
</protein>
<evidence type="ECO:0000313" key="1">
    <source>
        <dbReference type="Ensembl" id="ENSSSCP00000077306.1"/>
    </source>
</evidence>
<name>A0A8W4FDG8_PIG</name>
<dbReference type="Ensembl" id="ENSSSCT00000076377.1">
    <property type="protein sequence ID" value="ENSSSCP00000077306.1"/>
    <property type="gene ID" value="ENSSSCG00000045066.1"/>
</dbReference>
<evidence type="ECO:0000313" key="2">
    <source>
        <dbReference type="Proteomes" id="UP000008227"/>
    </source>
</evidence>
<reference evidence="1" key="2">
    <citation type="submission" date="2025-08" db="UniProtKB">
        <authorList>
            <consortium name="Ensembl"/>
        </authorList>
    </citation>
    <scope>IDENTIFICATION</scope>
</reference>
<keyword evidence="2" id="KW-1185">Reference proteome</keyword>
<reference evidence="1" key="1">
    <citation type="journal article" date="2020" name="Gigascience">
        <title>An improved pig reference genome sequence to enable pig genetics and genomics research.</title>
        <authorList>
            <person name="Warr A."/>
            <person name="Affara N."/>
            <person name="Aken B."/>
            <person name="Beiki H."/>
            <person name="Bickhart D.M."/>
            <person name="Billis K."/>
            <person name="Chow W."/>
            <person name="Eory L."/>
            <person name="Finlayson H.A."/>
            <person name="Flicek P."/>
            <person name="Giron C.G."/>
            <person name="Griffin D.K."/>
            <person name="Hall R."/>
            <person name="Hannum G."/>
            <person name="Hourlier T."/>
            <person name="Howe K."/>
            <person name="Hume D.A."/>
            <person name="Izuogu O."/>
            <person name="Kim K."/>
            <person name="Koren S."/>
            <person name="Liu H."/>
            <person name="Manchanda N."/>
            <person name="Martin F.J."/>
            <person name="Nonneman D.J."/>
            <person name="O'Connor R.E."/>
            <person name="Phillippy A.M."/>
            <person name="Rohrer G.A."/>
            <person name="Rosen B.D."/>
            <person name="Rund L.A."/>
            <person name="Sargent C.A."/>
            <person name="Schook L.B."/>
            <person name="Schroeder S.G."/>
            <person name="Schwartz A.S."/>
            <person name="Skinner B.M."/>
            <person name="Talbot R."/>
            <person name="Tseng E."/>
            <person name="Tuggle C.K."/>
            <person name="Watson M."/>
            <person name="Smith T.P.L."/>
            <person name="Archibald A.L."/>
        </authorList>
    </citation>
    <scope>NUCLEOTIDE SEQUENCE [LARGE SCALE GENOMIC DNA]</scope>
    <source>
        <strain evidence="1">Duroc</strain>
    </source>
</reference>
<dbReference type="Proteomes" id="UP000008227">
    <property type="component" value="Chromosome 13"/>
</dbReference>